<evidence type="ECO:0000256" key="11">
    <source>
        <dbReference type="ARBA" id="ARBA00023136"/>
    </source>
</evidence>
<keyword evidence="5" id="KW-0813">Transport</keyword>
<comment type="subunit">
    <text evidence="4">Complex I is composed of 45 different subunits.</text>
</comment>
<dbReference type="GO" id="GO:0005743">
    <property type="term" value="C:mitochondrial inner membrane"/>
    <property type="evidence" value="ECO:0007669"/>
    <property type="project" value="UniProtKB-SubCell"/>
</dbReference>
<evidence type="ECO:0000256" key="1">
    <source>
        <dbReference type="ARBA" id="ARBA00003195"/>
    </source>
</evidence>
<keyword evidence="13" id="KW-1185">Reference proteome</keyword>
<dbReference type="GO" id="GO:0032981">
    <property type="term" value="P:mitochondrial respiratory chain complex I assembly"/>
    <property type="evidence" value="ECO:0007669"/>
    <property type="project" value="TreeGrafter"/>
</dbReference>
<dbReference type="EMBL" id="CAACVG010007322">
    <property type="protein sequence ID" value="VEN44820.1"/>
    <property type="molecule type" value="Genomic_DNA"/>
</dbReference>
<accession>A0A653CCN7</accession>
<keyword evidence="8" id="KW-0809">Transit peptide</keyword>
<comment type="subcellular location">
    <subcellularLocation>
        <location evidence="2">Mitochondrion inner membrane</location>
        <topology evidence="2">Peripheral membrane protein</topology>
        <orientation evidence="2">Matrix side</orientation>
    </subcellularLocation>
</comment>
<dbReference type="PANTHER" id="PTHR15223">
    <property type="entry name" value="NADH-UBIQUINONE OXIDOREDUCTASE AGGG SUBUNIT"/>
    <property type="match status" value="1"/>
</dbReference>
<evidence type="ECO:0000313" key="13">
    <source>
        <dbReference type="Proteomes" id="UP000410492"/>
    </source>
</evidence>
<comment type="similarity">
    <text evidence="3">Belongs to the complex I NDUFB2 subunit family.</text>
</comment>
<evidence type="ECO:0000256" key="9">
    <source>
        <dbReference type="ARBA" id="ARBA00022982"/>
    </source>
</evidence>
<evidence type="ECO:0000256" key="6">
    <source>
        <dbReference type="ARBA" id="ARBA00022660"/>
    </source>
</evidence>
<sequence length="94" mass="10918">MLLSKGLSCLRNLQKLTKNGSQLKEITRNSHVFNYRKGGPPPSKRIVLIAELVQGFAWWWVLWHCWTEPGHILGEFEYPDTTKWTDEELGIPPK</sequence>
<gene>
    <name evidence="12" type="ORF">CALMAC_LOCUS7485</name>
</gene>
<evidence type="ECO:0000256" key="4">
    <source>
        <dbReference type="ARBA" id="ARBA00011533"/>
    </source>
</evidence>
<evidence type="ECO:0000313" key="12">
    <source>
        <dbReference type="EMBL" id="VEN44820.1"/>
    </source>
</evidence>
<protein>
    <recommendedName>
        <fullName evidence="14">NADH dehydrogenase [ubiquinone] 1 beta subcomplex subunit 2, mitochondrial</fullName>
    </recommendedName>
</protein>
<proteinExistence type="inferred from homology"/>
<keyword evidence="7" id="KW-0999">Mitochondrion inner membrane</keyword>
<dbReference type="AlphaFoldDB" id="A0A653CCN7"/>
<organism evidence="12 13">
    <name type="scientific">Callosobruchus maculatus</name>
    <name type="common">Southern cowpea weevil</name>
    <name type="synonym">Pulse bruchid</name>
    <dbReference type="NCBI Taxonomy" id="64391"/>
    <lineage>
        <taxon>Eukaryota</taxon>
        <taxon>Metazoa</taxon>
        <taxon>Ecdysozoa</taxon>
        <taxon>Arthropoda</taxon>
        <taxon>Hexapoda</taxon>
        <taxon>Insecta</taxon>
        <taxon>Pterygota</taxon>
        <taxon>Neoptera</taxon>
        <taxon>Endopterygota</taxon>
        <taxon>Coleoptera</taxon>
        <taxon>Polyphaga</taxon>
        <taxon>Cucujiformia</taxon>
        <taxon>Chrysomeloidea</taxon>
        <taxon>Chrysomelidae</taxon>
        <taxon>Bruchinae</taxon>
        <taxon>Bruchini</taxon>
        <taxon>Callosobruchus</taxon>
    </lineage>
</organism>
<dbReference type="OrthoDB" id="6241903at2759"/>
<reference evidence="12 13" key="1">
    <citation type="submission" date="2019-01" db="EMBL/GenBank/DDBJ databases">
        <authorList>
            <person name="Sayadi A."/>
        </authorList>
    </citation>
    <scope>NUCLEOTIDE SEQUENCE [LARGE SCALE GENOMIC DNA]</scope>
</reference>
<dbReference type="Pfam" id="PF14813">
    <property type="entry name" value="NADH_B2"/>
    <property type="match status" value="1"/>
</dbReference>
<keyword evidence="9" id="KW-0249">Electron transport</keyword>
<dbReference type="InterPro" id="IPR026627">
    <property type="entry name" value="NDUFB2_animal"/>
</dbReference>
<keyword evidence="10" id="KW-0496">Mitochondrion</keyword>
<keyword evidence="11" id="KW-0472">Membrane</keyword>
<dbReference type="GO" id="GO:0045271">
    <property type="term" value="C:respiratory chain complex I"/>
    <property type="evidence" value="ECO:0007669"/>
    <property type="project" value="InterPro"/>
</dbReference>
<keyword evidence="6" id="KW-0679">Respiratory chain</keyword>
<evidence type="ECO:0000256" key="5">
    <source>
        <dbReference type="ARBA" id="ARBA00022448"/>
    </source>
</evidence>
<evidence type="ECO:0000256" key="7">
    <source>
        <dbReference type="ARBA" id="ARBA00022792"/>
    </source>
</evidence>
<evidence type="ECO:0000256" key="3">
    <source>
        <dbReference type="ARBA" id="ARBA00005923"/>
    </source>
</evidence>
<evidence type="ECO:0000256" key="10">
    <source>
        <dbReference type="ARBA" id="ARBA00023128"/>
    </source>
</evidence>
<dbReference type="Proteomes" id="UP000410492">
    <property type="component" value="Unassembled WGS sequence"/>
</dbReference>
<comment type="function">
    <text evidence="1">Accessory subunit of the mitochondrial membrane respiratory chain NADH dehydrogenase (Complex I), that is believed not to be involved in catalysis. Complex I functions in the transfer of electrons from NADH to the respiratory chain. The immediate electron acceptor for the enzyme is believed to be ubiquinone.</text>
</comment>
<evidence type="ECO:0000256" key="8">
    <source>
        <dbReference type="ARBA" id="ARBA00022946"/>
    </source>
</evidence>
<evidence type="ECO:0008006" key="14">
    <source>
        <dbReference type="Google" id="ProtNLM"/>
    </source>
</evidence>
<name>A0A653CCN7_CALMS</name>
<evidence type="ECO:0000256" key="2">
    <source>
        <dbReference type="ARBA" id="ARBA00004443"/>
    </source>
</evidence>
<dbReference type="PANTHER" id="PTHR15223:SF1">
    <property type="entry name" value="NADH DEHYDROGENASE [UBIQUINONE] 1 BETA SUBCOMPLEX SUBUNIT 2, MITOCHONDRIAL"/>
    <property type="match status" value="1"/>
</dbReference>